<dbReference type="eggNOG" id="COG1376">
    <property type="taxonomic scope" value="Bacteria"/>
</dbReference>
<evidence type="ECO:0000313" key="3">
    <source>
        <dbReference type="Proteomes" id="UP000019277"/>
    </source>
</evidence>
<dbReference type="RefSeq" id="WP_035289396.1">
    <property type="nucleotide sequence ID" value="NZ_AYXG01000235.1"/>
</dbReference>
<protein>
    <recommendedName>
        <fullName evidence="4">Secreted protein</fullName>
    </recommendedName>
</protein>
<feature type="chain" id="PRO_5004896053" description="Secreted protein" evidence="1">
    <location>
        <begin position="21"/>
        <end position="413"/>
    </location>
</feature>
<keyword evidence="3" id="KW-1185">Reference proteome</keyword>
<proteinExistence type="predicted"/>
<name>W7IX80_9PSEU</name>
<comment type="caution">
    <text evidence="2">The sequence shown here is derived from an EMBL/GenBank/DDBJ whole genome shotgun (WGS) entry which is preliminary data.</text>
</comment>
<dbReference type="InterPro" id="IPR011047">
    <property type="entry name" value="Quinoprotein_ADH-like_sf"/>
</dbReference>
<evidence type="ECO:0008006" key="4">
    <source>
        <dbReference type="Google" id="ProtNLM"/>
    </source>
</evidence>
<dbReference type="AlphaFoldDB" id="W7IX80"/>
<evidence type="ECO:0000313" key="2">
    <source>
        <dbReference type="EMBL" id="EWC58619.1"/>
    </source>
</evidence>
<accession>W7IX80</accession>
<gene>
    <name evidence="2" type="ORF">UO65_6102</name>
</gene>
<dbReference type="Proteomes" id="UP000019277">
    <property type="component" value="Unassembled WGS sequence"/>
</dbReference>
<keyword evidence="1" id="KW-0732">Signal</keyword>
<dbReference type="PATRIC" id="fig|909613.9.peg.6102"/>
<organism evidence="2 3">
    <name type="scientific">Actinokineospora spheciospongiae</name>
    <dbReference type="NCBI Taxonomy" id="909613"/>
    <lineage>
        <taxon>Bacteria</taxon>
        <taxon>Bacillati</taxon>
        <taxon>Actinomycetota</taxon>
        <taxon>Actinomycetes</taxon>
        <taxon>Pseudonocardiales</taxon>
        <taxon>Pseudonocardiaceae</taxon>
        <taxon>Actinokineospora</taxon>
    </lineage>
</organism>
<feature type="signal peptide" evidence="1">
    <location>
        <begin position="1"/>
        <end position="20"/>
    </location>
</feature>
<dbReference type="STRING" id="909613.UO65_6102"/>
<sequence>MLVVALAASAVVLWQTGDLAATTRVPAAEPGAVQEPPLQFPPSLAETWRADSPMTPVPVVAGAVVATGMGGEVLGRDPLTGEVKWRYARDRALCTVAPFDTAPPQRTDSGTVLALYASDGGALPDGDPYAKGGCSEVTGLDGTSGKVERTRNSDAEFGTRLLSDGSTVTTTGRRLLTSWRSDLVMTSQYGTRPTPVQFRSNLRHGCTFGSVAVTPGKIGVIERCPEDNGADRLTVYRSQSPSGKDNDDVEVVSSTVVGARARIVALTDTHTAVALSDPARLRVYTSAGIALADYPLDEPGLGEPANTDPPGATVLTTTGPEGVYWFTGSRTVALSPADLRPMWTIQTTLGPGVVQAGRLVVPIQNGLAVQDEVTGANVGVIPVDRGGYTGPITMSVTGEIVLEQRGPTLVALR</sequence>
<dbReference type="OrthoDB" id="5182370at2"/>
<dbReference type="SUPFAM" id="SSF50998">
    <property type="entry name" value="Quinoprotein alcohol dehydrogenase-like"/>
    <property type="match status" value="1"/>
</dbReference>
<reference evidence="2 3" key="1">
    <citation type="journal article" date="2014" name="Genome Announc.">
        <title>Draft Genome Sequence of the Antitrypanosomally Active Sponge-Associated Bacterium Actinokineospora sp. Strain EG49.</title>
        <authorList>
            <person name="Harjes J."/>
            <person name="Ryu T."/>
            <person name="Abdelmohsen U.R."/>
            <person name="Moitinho-Silva L."/>
            <person name="Horn H."/>
            <person name="Ravasi T."/>
            <person name="Hentschel U."/>
        </authorList>
    </citation>
    <scope>NUCLEOTIDE SEQUENCE [LARGE SCALE GENOMIC DNA]</scope>
    <source>
        <strain evidence="2 3">EG49</strain>
    </source>
</reference>
<dbReference type="EMBL" id="AYXG01000235">
    <property type="protein sequence ID" value="EWC58619.1"/>
    <property type="molecule type" value="Genomic_DNA"/>
</dbReference>
<evidence type="ECO:0000256" key="1">
    <source>
        <dbReference type="SAM" id="SignalP"/>
    </source>
</evidence>